<comment type="similarity">
    <text evidence="1">Belongs to the DNA polymerase type-B family.</text>
</comment>
<dbReference type="GO" id="GO:0003677">
    <property type="term" value="F:DNA binding"/>
    <property type="evidence" value="ECO:0007669"/>
    <property type="project" value="UniProtKB-KW"/>
</dbReference>
<dbReference type="EC" id="2.7.7.7" evidence="2"/>
<evidence type="ECO:0000256" key="6">
    <source>
        <dbReference type="ARBA" id="ARBA00022932"/>
    </source>
</evidence>
<evidence type="ECO:0000256" key="3">
    <source>
        <dbReference type="ARBA" id="ARBA00022679"/>
    </source>
</evidence>
<gene>
    <name evidence="11" type="ORF">SBAD_LOCUS5346</name>
</gene>
<evidence type="ECO:0000313" key="12">
    <source>
        <dbReference type="Proteomes" id="UP000270296"/>
    </source>
</evidence>
<evidence type="ECO:0000256" key="7">
    <source>
        <dbReference type="ARBA" id="ARBA00023125"/>
    </source>
</evidence>
<evidence type="ECO:0000256" key="4">
    <source>
        <dbReference type="ARBA" id="ARBA00022695"/>
    </source>
</evidence>
<evidence type="ECO:0000256" key="9">
    <source>
        <dbReference type="ARBA" id="ARBA00049244"/>
    </source>
</evidence>
<dbReference type="GO" id="GO:0043625">
    <property type="term" value="C:delta DNA polymerase complex"/>
    <property type="evidence" value="ECO:0007669"/>
    <property type="project" value="TreeGrafter"/>
</dbReference>
<dbReference type="GO" id="GO:0008296">
    <property type="term" value="F:3'-5'-DNA exonuclease activity"/>
    <property type="evidence" value="ECO:0007669"/>
    <property type="project" value="TreeGrafter"/>
</dbReference>
<dbReference type="CDD" id="cd05777">
    <property type="entry name" value="DNA_polB_delta_exo"/>
    <property type="match status" value="1"/>
</dbReference>
<dbReference type="PANTHER" id="PTHR10322:SF23">
    <property type="entry name" value="DNA POLYMERASE DELTA CATALYTIC SUBUNIT"/>
    <property type="match status" value="1"/>
</dbReference>
<dbReference type="SUPFAM" id="SSF53098">
    <property type="entry name" value="Ribonuclease H-like"/>
    <property type="match status" value="1"/>
</dbReference>
<keyword evidence="3" id="KW-0808">Transferase</keyword>
<dbReference type="GO" id="GO:0006297">
    <property type="term" value="P:nucleotide-excision repair, DNA gap filling"/>
    <property type="evidence" value="ECO:0007669"/>
    <property type="project" value="TreeGrafter"/>
</dbReference>
<organism evidence="13">
    <name type="scientific">Soboliphyme baturini</name>
    <dbReference type="NCBI Taxonomy" id="241478"/>
    <lineage>
        <taxon>Eukaryota</taxon>
        <taxon>Metazoa</taxon>
        <taxon>Ecdysozoa</taxon>
        <taxon>Nematoda</taxon>
        <taxon>Enoplea</taxon>
        <taxon>Dorylaimia</taxon>
        <taxon>Dioctophymatida</taxon>
        <taxon>Dioctophymatoidea</taxon>
        <taxon>Soboliphymatidae</taxon>
        <taxon>Soboliphyme</taxon>
    </lineage>
</organism>
<dbReference type="PANTHER" id="PTHR10322">
    <property type="entry name" value="DNA POLYMERASE CATALYTIC SUBUNIT"/>
    <property type="match status" value="1"/>
</dbReference>
<keyword evidence="4" id="KW-0548">Nucleotidyltransferase</keyword>
<dbReference type="GO" id="GO:0000166">
    <property type="term" value="F:nucleotide binding"/>
    <property type="evidence" value="ECO:0007669"/>
    <property type="project" value="InterPro"/>
</dbReference>
<dbReference type="EMBL" id="UZAM01008925">
    <property type="protein sequence ID" value="VDP06970.1"/>
    <property type="molecule type" value="Genomic_DNA"/>
</dbReference>
<evidence type="ECO:0000259" key="10">
    <source>
        <dbReference type="Pfam" id="PF03104"/>
    </source>
</evidence>
<dbReference type="OrthoDB" id="2414538at2759"/>
<dbReference type="Pfam" id="PF03104">
    <property type="entry name" value="DNA_pol_B_exo1"/>
    <property type="match status" value="1"/>
</dbReference>
<evidence type="ECO:0000256" key="1">
    <source>
        <dbReference type="ARBA" id="ARBA00005755"/>
    </source>
</evidence>
<dbReference type="Gene3D" id="3.30.420.10">
    <property type="entry name" value="Ribonuclease H-like superfamily/Ribonuclease H"/>
    <property type="match status" value="1"/>
</dbReference>
<reference evidence="11 12" key="2">
    <citation type="submission" date="2018-11" db="EMBL/GenBank/DDBJ databases">
        <authorList>
            <consortium name="Pathogen Informatics"/>
        </authorList>
    </citation>
    <scope>NUCLEOTIDE SEQUENCE [LARGE SCALE GENOMIC DNA]</scope>
</reference>
<keyword evidence="12" id="KW-1185">Reference proteome</keyword>
<protein>
    <recommendedName>
        <fullName evidence="8">DNA polymerase delta catalytic subunit</fullName>
        <ecNumber evidence="2">2.7.7.7</ecNumber>
    </recommendedName>
</protein>
<evidence type="ECO:0000256" key="8">
    <source>
        <dbReference type="ARBA" id="ARBA00024411"/>
    </source>
</evidence>
<dbReference type="InterPro" id="IPR036397">
    <property type="entry name" value="RNaseH_sf"/>
</dbReference>
<dbReference type="Proteomes" id="UP000270296">
    <property type="component" value="Unassembled WGS sequence"/>
</dbReference>
<proteinExistence type="inferred from homology"/>
<dbReference type="InterPro" id="IPR050240">
    <property type="entry name" value="DNA_pol_type-B"/>
</dbReference>
<feature type="domain" description="DNA-directed DNA polymerase family B exonuclease" evidence="10">
    <location>
        <begin position="167"/>
        <end position="358"/>
    </location>
</feature>
<evidence type="ECO:0000256" key="2">
    <source>
        <dbReference type="ARBA" id="ARBA00012417"/>
    </source>
</evidence>
<evidence type="ECO:0000256" key="5">
    <source>
        <dbReference type="ARBA" id="ARBA00022705"/>
    </source>
</evidence>
<dbReference type="WBParaSite" id="SBAD_0000556201-mRNA-1">
    <property type="protein sequence ID" value="SBAD_0000556201-mRNA-1"/>
    <property type="gene ID" value="SBAD_0000556201"/>
</dbReference>
<keyword evidence="6" id="KW-0239">DNA-directed DNA polymerase</keyword>
<dbReference type="InterPro" id="IPR006133">
    <property type="entry name" value="DNA-dir_DNA_pol_B_exonuc"/>
</dbReference>
<dbReference type="FunFam" id="3.30.420.10:FF:000004">
    <property type="entry name" value="DNA polymerase"/>
    <property type="match status" value="1"/>
</dbReference>
<dbReference type="GO" id="GO:0003887">
    <property type="term" value="F:DNA-directed DNA polymerase activity"/>
    <property type="evidence" value="ECO:0007669"/>
    <property type="project" value="UniProtKB-KW"/>
</dbReference>
<dbReference type="SMART" id="SM00486">
    <property type="entry name" value="POLBc"/>
    <property type="match status" value="1"/>
</dbReference>
<comment type="catalytic activity">
    <reaction evidence="9">
        <text>DNA(n) + a 2'-deoxyribonucleoside 5'-triphosphate = DNA(n+1) + diphosphate</text>
        <dbReference type="Rhea" id="RHEA:22508"/>
        <dbReference type="Rhea" id="RHEA-COMP:17339"/>
        <dbReference type="Rhea" id="RHEA-COMP:17340"/>
        <dbReference type="ChEBI" id="CHEBI:33019"/>
        <dbReference type="ChEBI" id="CHEBI:61560"/>
        <dbReference type="ChEBI" id="CHEBI:173112"/>
        <dbReference type="EC" id="2.7.7.7"/>
    </reaction>
</comment>
<dbReference type="InterPro" id="IPR012337">
    <property type="entry name" value="RNaseH-like_sf"/>
</dbReference>
<reference evidence="13" key="1">
    <citation type="submission" date="2016-06" db="UniProtKB">
        <authorList>
            <consortium name="WormBaseParasite"/>
        </authorList>
    </citation>
    <scope>IDENTIFICATION</scope>
</reference>
<dbReference type="GO" id="GO:0045004">
    <property type="term" value="P:DNA replication proofreading"/>
    <property type="evidence" value="ECO:0007669"/>
    <property type="project" value="TreeGrafter"/>
</dbReference>
<evidence type="ECO:0000313" key="13">
    <source>
        <dbReference type="WBParaSite" id="SBAD_0000556201-mRNA-1"/>
    </source>
</evidence>
<dbReference type="Gene3D" id="2.40.50.730">
    <property type="match status" value="1"/>
</dbReference>
<sequence>HGPEQYETSARWTRPKFSVDEKSSIVFQQIDIDYYSTVLNKGDVVSSPPKATFRVYGATKTGNSVCCHVHGFLPYFYVLLADFDSTRCESFRRSLNAAVLPTLRFNKDIEYLADLDGKPRYFEKYIIPSSYTIYSDFGSITSVGLAKFWNLADGDLKERRCPLYVLLKVDVEYSDMIIHEPEGAWSSIAPFRILSFDIECAGRQGIFPEPEHDSVIQIANMVSIQGAKEPFIRNIFTLDTCAPIVGSQVISCSKERDLLSKWAEFVREVDPDIITGYNIQNFDLPYLLDRAHCLKVNEFLFLGRVKNIKSMVRLANIQSRQMGRRENKRINIEGRVQFDLLQVLFRDFKLRSYTLNAVSFHFLQEQKEDVHFSIITDLQHPDTISVLCTGLQDAANGTEQTRRRLAVYCLKDAYLPLRLLDKLMAIVNYIEMARVTGVPLSYLLSRGQQIKVISQLMRKVVLKFA</sequence>
<keyword evidence="5" id="KW-0235">DNA replication</keyword>
<accession>A0A183INZ9</accession>
<evidence type="ECO:0000313" key="11">
    <source>
        <dbReference type="EMBL" id="VDP06970.1"/>
    </source>
</evidence>
<dbReference type="InterPro" id="IPR006172">
    <property type="entry name" value="DNA-dir_DNA_pol_B"/>
</dbReference>
<keyword evidence="7" id="KW-0238">DNA-binding</keyword>
<name>A0A183INZ9_9BILA</name>
<dbReference type="AlphaFoldDB" id="A0A183INZ9"/>
<dbReference type="GO" id="GO:0006287">
    <property type="term" value="P:base-excision repair, gap-filling"/>
    <property type="evidence" value="ECO:0007669"/>
    <property type="project" value="TreeGrafter"/>
</dbReference>